<dbReference type="Proteomes" id="UP001154282">
    <property type="component" value="Unassembled WGS sequence"/>
</dbReference>
<feature type="region of interest" description="Disordered" evidence="1">
    <location>
        <begin position="19"/>
        <end position="94"/>
    </location>
</feature>
<feature type="region of interest" description="Disordered" evidence="1">
    <location>
        <begin position="106"/>
        <end position="138"/>
    </location>
</feature>
<comment type="caution">
    <text evidence="2">The sequence shown here is derived from an EMBL/GenBank/DDBJ whole genome shotgun (WGS) entry which is preliminary data.</text>
</comment>
<protein>
    <submittedName>
        <fullName evidence="2">Uncharacterized protein</fullName>
    </submittedName>
</protein>
<evidence type="ECO:0000256" key="1">
    <source>
        <dbReference type="SAM" id="MobiDB-lite"/>
    </source>
</evidence>
<feature type="non-terminal residue" evidence="2">
    <location>
        <position position="1"/>
    </location>
</feature>
<proteinExistence type="predicted"/>
<feature type="compositionally biased region" description="Pro residues" evidence="1">
    <location>
        <begin position="24"/>
        <end position="39"/>
    </location>
</feature>
<gene>
    <name evidence="2" type="ORF">LITE_LOCUS13015</name>
</gene>
<sequence length="138" mass="15171">GLLAAHPVTPLLSLHHIDVITHQPDPPKSQPPPVPPAPHAPDDPRPAGAHAAVHLLRPQTAPDGLRLVGPRRPDRQGHRLPSRDGDARPHLRQLAQESRLQWLRLQHQVRSPDDGGEEAGQEGRRGRRGRRVSMGEGR</sequence>
<feature type="compositionally biased region" description="Basic and acidic residues" evidence="1">
    <location>
        <begin position="71"/>
        <end position="89"/>
    </location>
</feature>
<keyword evidence="3" id="KW-1185">Reference proteome</keyword>
<organism evidence="2 3">
    <name type="scientific">Linum tenue</name>
    <dbReference type="NCBI Taxonomy" id="586396"/>
    <lineage>
        <taxon>Eukaryota</taxon>
        <taxon>Viridiplantae</taxon>
        <taxon>Streptophyta</taxon>
        <taxon>Embryophyta</taxon>
        <taxon>Tracheophyta</taxon>
        <taxon>Spermatophyta</taxon>
        <taxon>Magnoliopsida</taxon>
        <taxon>eudicotyledons</taxon>
        <taxon>Gunneridae</taxon>
        <taxon>Pentapetalae</taxon>
        <taxon>rosids</taxon>
        <taxon>fabids</taxon>
        <taxon>Malpighiales</taxon>
        <taxon>Linaceae</taxon>
        <taxon>Linum</taxon>
    </lineage>
</organism>
<name>A0AAV0JAH7_9ROSI</name>
<dbReference type="EMBL" id="CAMGYJ010000004">
    <property type="protein sequence ID" value="CAI0405868.1"/>
    <property type="molecule type" value="Genomic_DNA"/>
</dbReference>
<evidence type="ECO:0000313" key="2">
    <source>
        <dbReference type="EMBL" id="CAI0405868.1"/>
    </source>
</evidence>
<evidence type="ECO:0000313" key="3">
    <source>
        <dbReference type="Proteomes" id="UP001154282"/>
    </source>
</evidence>
<reference evidence="2" key="1">
    <citation type="submission" date="2022-08" db="EMBL/GenBank/DDBJ databases">
        <authorList>
            <person name="Gutierrez-Valencia J."/>
        </authorList>
    </citation>
    <scope>NUCLEOTIDE SEQUENCE</scope>
</reference>
<dbReference type="AlphaFoldDB" id="A0AAV0JAH7"/>
<accession>A0AAV0JAH7</accession>